<dbReference type="PANTHER" id="PTHR42991">
    <property type="entry name" value="ALDEHYDE DEHYDROGENASE"/>
    <property type="match status" value="1"/>
</dbReference>
<proteinExistence type="inferred from homology"/>
<dbReference type="SUPFAM" id="SSF53720">
    <property type="entry name" value="ALDH-like"/>
    <property type="match status" value="1"/>
</dbReference>
<dbReference type="PROSITE" id="PS00070">
    <property type="entry name" value="ALDEHYDE_DEHYDR_CYS"/>
    <property type="match status" value="1"/>
</dbReference>
<feature type="domain" description="Aldehyde dehydrogenase" evidence="3">
    <location>
        <begin position="6"/>
        <end position="461"/>
    </location>
</feature>
<evidence type="ECO:0000259" key="3">
    <source>
        <dbReference type="Pfam" id="PF00171"/>
    </source>
</evidence>
<protein>
    <submittedName>
        <fullName evidence="4">Aldehyde dehydrogenase</fullName>
    </submittedName>
</protein>
<dbReference type="InterPro" id="IPR016161">
    <property type="entry name" value="Ald_DH/histidinol_DH"/>
</dbReference>
<dbReference type="InterPro" id="IPR016160">
    <property type="entry name" value="Ald_DH_CS_CYS"/>
</dbReference>
<dbReference type="InterPro" id="IPR016163">
    <property type="entry name" value="Ald_DH_C"/>
</dbReference>
<dbReference type="InterPro" id="IPR051020">
    <property type="entry name" value="ALDH-related_metabolic_enz"/>
</dbReference>
<dbReference type="CDD" id="cd07149">
    <property type="entry name" value="ALDH_y4uC"/>
    <property type="match status" value="1"/>
</dbReference>
<evidence type="ECO:0000313" key="4">
    <source>
        <dbReference type="EMBL" id="PQJ81741.1"/>
    </source>
</evidence>
<dbReference type="Proteomes" id="UP000239068">
    <property type="component" value="Unassembled WGS sequence"/>
</dbReference>
<organism evidence="4 5">
    <name type="scientific">Polaribacter glomeratus</name>
    <dbReference type="NCBI Taxonomy" id="102"/>
    <lineage>
        <taxon>Bacteria</taxon>
        <taxon>Pseudomonadati</taxon>
        <taxon>Bacteroidota</taxon>
        <taxon>Flavobacteriia</taxon>
        <taxon>Flavobacteriales</taxon>
        <taxon>Flavobacteriaceae</taxon>
    </lineage>
</organism>
<dbReference type="InterPro" id="IPR015590">
    <property type="entry name" value="Aldehyde_DH_dom"/>
</dbReference>
<evidence type="ECO:0000256" key="2">
    <source>
        <dbReference type="ARBA" id="ARBA00023002"/>
    </source>
</evidence>
<keyword evidence="2" id="KW-0560">Oxidoreductase</keyword>
<comment type="caution">
    <text evidence="4">The sequence shown here is derived from an EMBL/GenBank/DDBJ whole genome shotgun (WGS) entry which is preliminary data.</text>
</comment>
<reference evidence="4 5" key="1">
    <citation type="submission" date="2016-12" db="EMBL/GenBank/DDBJ databases">
        <title>Trade-off between light-utilization and light-protection in marine flavobacteria.</title>
        <authorList>
            <person name="Kumagai Y."/>
            <person name="Yoshizawa S."/>
            <person name="Kogure K."/>
            <person name="Iwasaki W."/>
        </authorList>
    </citation>
    <scope>NUCLEOTIDE SEQUENCE [LARGE SCALE GENOMIC DNA]</scope>
    <source>
        <strain evidence="4 5">ATCC 43844</strain>
    </source>
</reference>
<evidence type="ECO:0000313" key="5">
    <source>
        <dbReference type="Proteomes" id="UP000239068"/>
    </source>
</evidence>
<gene>
    <name evidence="4" type="ORF">BTO16_03780</name>
</gene>
<dbReference type="InterPro" id="IPR016162">
    <property type="entry name" value="Ald_DH_N"/>
</dbReference>
<dbReference type="Gene3D" id="3.40.605.10">
    <property type="entry name" value="Aldehyde Dehydrogenase, Chain A, domain 1"/>
    <property type="match status" value="1"/>
</dbReference>
<dbReference type="PANTHER" id="PTHR42991:SF1">
    <property type="entry name" value="ALDEHYDE DEHYDROGENASE"/>
    <property type="match status" value="1"/>
</dbReference>
<keyword evidence="5" id="KW-1185">Reference proteome</keyword>
<accession>A0A2S7WWJ2</accession>
<evidence type="ECO:0000256" key="1">
    <source>
        <dbReference type="ARBA" id="ARBA00009986"/>
    </source>
</evidence>
<dbReference type="Pfam" id="PF00171">
    <property type="entry name" value="Aldedh"/>
    <property type="match status" value="1"/>
</dbReference>
<sequence>MVIDNKNISTVSVYNSYTGDKIGTVPQSTKQDVMNALDLAKIGEAIGKKMPASKRIAILRKAVTIMEREFDVLSNLIATEGIKTIVQARKEVTRALNTMQLSAEEAGRIIGATIPFNAVPGSEDRAGYEVKVPIGIVVAITPFNDPLNLICHKLGPAIAAGNPVILKPSDFTPLVAIKFSEILSEAGLPKEMLSVITGSPEYFGDALISDDRIRLISFTGGVEAAKVIQRKAGLKKIVMELGSNSPVIVLSDADVEDAVQSCVSGAFFASGQNCVGVKRIFVEEGIYDSFLNNFSQLTATLKIGSPLSEDIDIGPIISKESINQIELFVAESINHGAKIISGGKTIGNCYVPTILEADCNNDIANCKEVFGPVVTISKIKNLEEAIACCNKSPFGLHTAIFTNDINNTHKAINELECAGVMINDSTDYRIDAMPFGGVKNSGIGREGVKSAIEAMSETKVVCFKLKI</sequence>
<dbReference type="Gene3D" id="3.40.309.10">
    <property type="entry name" value="Aldehyde Dehydrogenase, Chain A, domain 2"/>
    <property type="match status" value="1"/>
</dbReference>
<dbReference type="GO" id="GO:0008911">
    <property type="term" value="F:lactaldehyde dehydrogenase (NAD+) activity"/>
    <property type="evidence" value="ECO:0007669"/>
    <property type="project" value="TreeGrafter"/>
</dbReference>
<dbReference type="AlphaFoldDB" id="A0A2S7WWJ2"/>
<dbReference type="OrthoDB" id="973733at2"/>
<name>A0A2S7WWJ2_9FLAO</name>
<dbReference type="RefSeq" id="WP_105020312.1">
    <property type="nucleotide sequence ID" value="NZ_MSCM01000001.1"/>
</dbReference>
<dbReference type="EMBL" id="MSCM01000001">
    <property type="protein sequence ID" value="PQJ81741.1"/>
    <property type="molecule type" value="Genomic_DNA"/>
</dbReference>
<comment type="similarity">
    <text evidence="1">Belongs to the aldehyde dehydrogenase family.</text>
</comment>